<sequence length="168" mass="19894">MNYKFTEKRVPQNAHLRNKIDIMIKNGDIFIEKNFIHLDVLNYKYEIKEAVEELSLEEDIILELIEDYIVEILKSKILFYKYIDELKKDSVDKKNLNYSKIRDLAHKNLGVVKNLRIKDAQKFLEKIVVEENLDYLRLYAKALEISATKLNPLCAYETLKLIAIKETL</sequence>
<organism evidence="1 2">
    <name type="scientific">Sulfurimonas denitrificans (strain ATCC 33889 / DSM 1251)</name>
    <name type="common">Thiomicrospira denitrificans (strain ATCC 33889 / DSM 1251)</name>
    <dbReference type="NCBI Taxonomy" id="326298"/>
    <lineage>
        <taxon>Bacteria</taxon>
        <taxon>Pseudomonadati</taxon>
        <taxon>Campylobacterota</taxon>
        <taxon>Epsilonproteobacteria</taxon>
        <taxon>Campylobacterales</taxon>
        <taxon>Sulfurimonadaceae</taxon>
        <taxon>Sulfurimonas</taxon>
    </lineage>
</organism>
<name>Q30R40_SULDN</name>
<gene>
    <name evidence="1" type="ordered locus">Suden_1263</name>
</gene>
<protein>
    <recommendedName>
        <fullName evidence="3">HPt domain-containing protein</fullName>
    </recommendedName>
</protein>
<keyword evidence="2" id="KW-1185">Reference proteome</keyword>
<accession>Q30R40</accession>
<dbReference type="EMBL" id="CP000153">
    <property type="protein sequence ID" value="ABB44541.1"/>
    <property type="molecule type" value="Genomic_DNA"/>
</dbReference>
<reference evidence="1 2" key="1">
    <citation type="journal article" date="2008" name="Appl. Environ. Microbiol.">
        <title>Genome of the epsilonproteobacterial chemolithoautotroph Sulfurimonas denitrificans.</title>
        <authorList>
            <person name="Sievert S.M."/>
            <person name="Scott K.M."/>
            <person name="Klotz M.G."/>
            <person name="Chain P.S.G."/>
            <person name="Hauser L.J."/>
            <person name="Hemp J."/>
            <person name="Huegler M."/>
            <person name="Land M."/>
            <person name="Lapidus A."/>
            <person name="Larimer F.W."/>
            <person name="Lucas S."/>
            <person name="Malfatti S.A."/>
            <person name="Meyer F."/>
            <person name="Paulsen I.T."/>
            <person name="Ren Q."/>
            <person name="Simon J."/>
            <person name="Bailey K."/>
            <person name="Diaz E."/>
            <person name="Fitzpatrick K.A."/>
            <person name="Glover B."/>
            <person name="Gwatney N."/>
            <person name="Korajkic A."/>
            <person name="Long A."/>
            <person name="Mobberley J.M."/>
            <person name="Pantry S.N."/>
            <person name="Pazder G."/>
            <person name="Peterson S."/>
            <person name="Quintanilla J.D."/>
            <person name="Sprinkle R."/>
            <person name="Stephens J."/>
            <person name="Thomas P."/>
            <person name="Vaughn R."/>
            <person name="Weber M.J."/>
            <person name="Wooten L.L."/>
        </authorList>
    </citation>
    <scope>NUCLEOTIDE SEQUENCE [LARGE SCALE GENOMIC DNA]</scope>
    <source>
        <strain evidence="2">ATCC 33889 / DSM 1251</strain>
    </source>
</reference>
<dbReference type="HOGENOM" id="CLU_1585625_0_0_7"/>
<evidence type="ECO:0000313" key="2">
    <source>
        <dbReference type="Proteomes" id="UP000002714"/>
    </source>
</evidence>
<dbReference type="KEGG" id="tdn:Suden_1263"/>
<dbReference type="Proteomes" id="UP000002714">
    <property type="component" value="Chromosome"/>
</dbReference>
<dbReference type="RefSeq" id="WP_011372893.1">
    <property type="nucleotide sequence ID" value="NC_007575.1"/>
</dbReference>
<dbReference type="AlphaFoldDB" id="Q30R40"/>
<proteinExistence type="predicted"/>
<evidence type="ECO:0008006" key="3">
    <source>
        <dbReference type="Google" id="ProtNLM"/>
    </source>
</evidence>
<evidence type="ECO:0000313" key="1">
    <source>
        <dbReference type="EMBL" id="ABB44541.1"/>
    </source>
</evidence>
<dbReference type="OrthoDB" id="5334131at2"/>